<feature type="region of interest" description="Disordered" evidence="1">
    <location>
        <begin position="1"/>
        <end position="55"/>
    </location>
</feature>
<evidence type="ECO:0000256" key="1">
    <source>
        <dbReference type="SAM" id="MobiDB-lite"/>
    </source>
</evidence>
<name>A0A645IG49_9ZZZZ</name>
<sequence>MTHGVGSDAGTRNGGLDHGGGQLGVGNVLEAAAKSADGRARGADNEDVSGAHGLSPASRRQCLCLNDLKG</sequence>
<comment type="caution">
    <text evidence="2">The sequence shown here is derived from an EMBL/GenBank/DDBJ whole genome shotgun (WGS) entry which is preliminary data.</text>
</comment>
<gene>
    <name evidence="2" type="ORF">SDC9_197893</name>
</gene>
<organism evidence="2">
    <name type="scientific">bioreactor metagenome</name>
    <dbReference type="NCBI Taxonomy" id="1076179"/>
    <lineage>
        <taxon>unclassified sequences</taxon>
        <taxon>metagenomes</taxon>
        <taxon>ecological metagenomes</taxon>
    </lineage>
</organism>
<reference evidence="2" key="1">
    <citation type="submission" date="2019-08" db="EMBL/GenBank/DDBJ databases">
        <authorList>
            <person name="Kucharzyk K."/>
            <person name="Murdoch R.W."/>
            <person name="Higgins S."/>
            <person name="Loffler F."/>
        </authorList>
    </citation>
    <scope>NUCLEOTIDE SEQUENCE</scope>
</reference>
<dbReference type="EMBL" id="VSSQ01114286">
    <property type="protein sequence ID" value="MPN50267.1"/>
    <property type="molecule type" value="Genomic_DNA"/>
</dbReference>
<protein>
    <submittedName>
        <fullName evidence="2">Uncharacterized protein</fullName>
    </submittedName>
</protein>
<proteinExistence type="predicted"/>
<evidence type="ECO:0000313" key="2">
    <source>
        <dbReference type="EMBL" id="MPN50267.1"/>
    </source>
</evidence>
<accession>A0A645IG49</accession>
<feature type="compositionally biased region" description="Gly residues" evidence="1">
    <location>
        <begin position="12"/>
        <end position="24"/>
    </location>
</feature>
<dbReference type="AlphaFoldDB" id="A0A645IG49"/>